<feature type="domain" description="ABC transporter" evidence="8">
    <location>
        <begin position="804"/>
        <end position="1043"/>
    </location>
</feature>
<gene>
    <name evidence="9" type="ORF">IE077_001830</name>
</gene>
<keyword evidence="10" id="KW-1185">Reference proteome</keyword>
<dbReference type="SUPFAM" id="SSF52540">
    <property type="entry name" value="P-loop containing nucleoside triphosphate hydrolases"/>
    <property type="match status" value="2"/>
</dbReference>
<evidence type="ECO:0000313" key="9">
    <source>
        <dbReference type="EMBL" id="KAF8822954.1"/>
    </source>
</evidence>
<feature type="transmembrane region" description="Helical" evidence="7">
    <location>
        <begin position="745"/>
        <end position="765"/>
    </location>
</feature>
<evidence type="ECO:0000256" key="2">
    <source>
        <dbReference type="ARBA" id="ARBA00022692"/>
    </source>
</evidence>
<feature type="domain" description="ABC transporter" evidence="8">
    <location>
        <begin position="4"/>
        <end position="239"/>
    </location>
</feature>
<dbReference type="PANTHER" id="PTHR19229:SF250">
    <property type="entry name" value="ABC TRANSPORTER DOMAIN-CONTAINING PROTEIN-RELATED"/>
    <property type="match status" value="1"/>
</dbReference>
<comment type="subcellular location">
    <subcellularLocation>
        <location evidence="1">Membrane</location>
        <topology evidence="1">Multi-pass membrane protein</topology>
    </subcellularLocation>
</comment>
<dbReference type="Gene3D" id="3.40.50.300">
    <property type="entry name" value="P-loop containing nucleotide triphosphate hydrolases"/>
    <property type="match status" value="2"/>
</dbReference>
<evidence type="ECO:0000313" key="10">
    <source>
        <dbReference type="Proteomes" id="UP000823046"/>
    </source>
</evidence>
<comment type="caution">
    <text evidence="9">The sequence shown here is derived from an EMBL/GenBank/DDBJ whole genome shotgun (WGS) entry which is preliminary data.</text>
</comment>
<evidence type="ECO:0000256" key="3">
    <source>
        <dbReference type="ARBA" id="ARBA00022741"/>
    </source>
</evidence>
<evidence type="ECO:0000259" key="8">
    <source>
        <dbReference type="PROSITE" id="PS50893"/>
    </source>
</evidence>
<evidence type="ECO:0000256" key="7">
    <source>
        <dbReference type="SAM" id="Phobius"/>
    </source>
</evidence>
<dbReference type="Pfam" id="PF12698">
    <property type="entry name" value="ABC2_membrane_3"/>
    <property type="match status" value="1"/>
</dbReference>
<evidence type="ECO:0000256" key="6">
    <source>
        <dbReference type="ARBA" id="ARBA00023136"/>
    </source>
</evidence>
<sequence length="1162" mass="131218">MDQIILDSIKKVFRSHGKSTLALDNISLTIQRGEIVALLGENGSGKTTLIKILSGEIAATSGHAEIFGLKLHEKLPEIRQIVGICAQYDALWEKLTVKEHVKLFATFKNTTMTNDEMEKHICKILGEVGLQSSANSIVKKLSAGMRRKVSIAIAFVGNPKFILLDEPTSELDPFAREEMWEWIKLVGKNKTLLITTHFMDEAEILANRIVILNNGYVKFNGSSDQLRMDFNCGYTLSIEKFVGSISEKVIAKFIAQFPSLSLKMQTSTKVMFNILEENLRNVQSILDVVKASCECKEIDTYSISAASLDDVFLKATEGIHPFLGSSRHEEEGMVTRTLIPKEYFDKSYRQTRLQVKALLCKRLYRLRSVFTIISSPPLPLNGKAMADSRNIRTGAVDVLPVGIDNNSSIIKTLMKEGEPHFWKNVEPLGWSTVPEYLEKTYNRSHTLGQSTLFDNLYNYSMNLVHQYQGNPSVFYGSYLFLPQTKDNTAEIRAEKPFQNLLSLNKTIALFANRTALHSVGVYYNYLLEFMVKPSGFNYTVNLVNEPLDLNLLFGLLDGLVLLQMIAISILFSVISFCSWVTQEKQTYLKYIQFLSGVSPFLYWIVNLLFDACVMGITMVIILPTIFLFENSLILSTDAKLLFVIVAGLSCFAIPVFSYSVCFLSNNTGRNQLYSFLLSLLFYVISSLVVLLDEIALTSPTTRSVLSVLNAICRMFPPYSISYSILSLSLTSGNQSVFTEHVKGNLYALAADIVLYFLLILLIEYWTNLKIKCKRYLLPSSLPQTQREMPLLDIASQPSSEVAHLSVQNVSQRYTPCCCGSHVQALEEINFKASRGMMIGLSGANASGKTTLLNILGGKILPTNGQVQLGHFSMHSSPWHYRQSVGYSSQTLSLWENISFKEHLELIAMLLGCRRSYASEQIELQIDLLHLRKFANVKAKHLSGGNKRKVNALMALLEIRSLILLDEPSAGLDPLARKRLINFVGTISRKTTEKPVVIFCSRAVEDIQVVADQLLLLARQRLPLYGSFAALKTKCRDLVRLCVKFTPLTKDGRIALQSKLHLENQTEVVYLNVLDIYKRLQNSDNSEAFFDEAFLNKQWYQFSQTSVDIETFLEWWYVCAHAHELKIQLENKLSYEIQPEKAQYPFFHILVTDPHKVDLQLLF</sequence>
<dbReference type="InterPro" id="IPR003439">
    <property type="entry name" value="ABC_transporter-like_ATP-bd"/>
</dbReference>
<dbReference type="InterPro" id="IPR003593">
    <property type="entry name" value="AAA+_ATPase"/>
</dbReference>
<organism evidence="9 10">
    <name type="scientific">Cardiosporidium cionae</name>
    <dbReference type="NCBI Taxonomy" id="476202"/>
    <lineage>
        <taxon>Eukaryota</taxon>
        <taxon>Sar</taxon>
        <taxon>Alveolata</taxon>
        <taxon>Apicomplexa</taxon>
        <taxon>Aconoidasida</taxon>
        <taxon>Nephromycida</taxon>
        <taxon>Cardiosporidium</taxon>
    </lineage>
</organism>
<proteinExistence type="predicted"/>
<keyword evidence="6 7" id="KW-0472">Membrane</keyword>
<accession>A0ABQ7JG40</accession>
<evidence type="ECO:0000256" key="1">
    <source>
        <dbReference type="ARBA" id="ARBA00004141"/>
    </source>
</evidence>
<dbReference type="PROSITE" id="PS50893">
    <property type="entry name" value="ABC_TRANSPORTER_2"/>
    <property type="match status" value="2"/>
</dbReference>
<dbReference type="Proteomes" id="UP000823046">
    <property type="component" value="Unassembled WGS sequence"/>
</dbReference>
<dbReference type="PROSITE" id="PS00211">
    <property type="entry name" value="ABC_TRANSPORTER_1"/>
    <property type="match status" value="1"/>
</dbReference>
<dbReference type="PANTHER" id="PTHR19229">
    <property type="entry name" value="ATP-BINDING CASSETTE TRANSPORTER SUBFAMILY A ABCA"/>
    <property type="match status" value="1"/>
</dbReference>
<evidence type="ECO:0000256" key="5">
    <source>
        <dbReference type="ARBA" id="ARBA00022989"/>
    </source>
</evidence>
<name>A0ABQ7JG40_9APIC</name>
<reference evidence="9 10" key="1">
    <citation type="journal article" date="2020" name="bioRxiv">
        <title>Metabolic contributions of an alphaproteobacterial endosymbiont in the apicomplexan Cardiosporidium cionae.</title>
        <authorList>
            <person name="Hunter E.S."/>
            <person name="Paight C.J."/>
            <person name="Lane C.E."/>
        </authorList>
    </citation>
    <scope>NUCLEOTIDE SEQUENCE [LARGE SCALE GENOMIC DNA]</scope>
    <source>
        <strain evidence="9">ESH_2018</strain>
    </source>
</reference>
<evidence type="ECO:0000256" key="4">
    <source>
        <dbReference type="ARBA" id="ARBA00022840"/>
    </source>
</evidence>
<feature type="transmembrane region" description="Helical" evidence="7">
    <location>
        <begin position="559"/>
        <end position="581"/>
    </location>
</feature>
<feature type="transmembrane region" description="Helical" evidence="7">
    <location>
        <begin position="640"/>
        <end position="660"/>
    </location>
</feature>
<dbReference type="EMBL" id="JADAQX010000012">
    <property type="protein sequence ID" value="KAF8822954.1"/>
    <property type="molecule type" value="Genomic_DNA"/>
</dbReference>
<keyword evidence="3" id="KW-0547">Nucleotide-binding</keyword>
<dbReference type="InterPro" id="IPR026082">
    <property type="entry name" value="ABCA"/>
</dbReference>
<dbReference type="Pfam" id="PF00005">
    <property type="entry name" value="ABC_tran"/>
    <property type="match status" value="2"/>
</dbReference>
<dbReference type="CDD" id="cd03263">
    <property type="entry name" value="ABC_subfamily_A"/>
    <property type="match status" value="1"/>
</dbReference>
<feature type="transmembrane region" description="Helical" evidence="7">
    <location>
        <begin position="672"/>
        <end position="691"/>
    </location>
</feature>
<dbReference type="InterPro" id="IPR017871">
    <property type="entry name" value="ABC_transporter-like_CS"/>
</dbReference>
<dbReference type="InterPro" id="IPR027417">
    <property type="entry name" value="P-loop_NTPase"/>
</dbReference>
<protein>
    <submittedName>
        <fullName evidence="9">ABC transporter A family member 1</fullName>
    </submittedName>
</protein>
<dbReference type="InterPro" id="IPR013525">
    <property type="entry name" value="ABC2_TM"/>
</dbReference>
<keyword evidence="4" id="KW-0067">ATP-binding</keyword>
<keyword evidence="2 7" id="KW-0812">Transmembrane</keyword>
<keyword evidence="5 7" id="KW-1133">Transmembrane helix</keyword>
<feature type="non-terminal residue" evidence="9">
    <location>
        <position position="1162"/>
    </location>
</feature>
<feature type="transmembrane region" description="Helical" evidence="7">
    <location>
        <begin position="601"/>
        <end position="628"/>
    </location>
</feature>
<dbReference type="SMART" id="SM00382">
    <property type="entry name" value="AAA"/>
    <property type="match status" value="2"/>
</dbReference>